<dbReference type="Gene3D" id="3.30.470.20">
    <property type="entry name" value="ATP-grasp fold, B domain"/>
    <property type="match status" value="1"/>
</dbReference>
<keyword evidence="1" id="KW-0067">ATP-binding</keyword>
<gene>
    <name evidence="3" type="ORF">DZC75_14465</name>
</gene>
<proteinExistence type="predicted"/>
<dbReference type="Pfam" id="PF15632">
    <property type="entry name" value="ATPgrasp_Ter"/>
    <property type="match status" value="1"/>
</dbReference>
<accession>A0AAI8PDS9</accession>
<feature type="domain" description="ATP-grasp" evidence="2">
    <location>
        <begin position="105"/>
        <end position="283"/>
    </location>
</feature>
<keyword evidence="4" id="KW-1185">Reference proteome</keyword>
<evidence type="ECO:0000313" key="3">
    <source>
        <dbReference type="EMBL" id="AXO90885.1"/>
    </source>
</evidence>
<dbReference type="GO" id="GO:0046872">
    <property type="term" value="F:metal ion binding"/>
    <property type="evidence" value="ECO:0007669"/>
    <property type="project" value="InterPro"/>
</dbReference>
<reference evidence="3 4" key="1">
    <citation type="submission" date="2018-08" db="EMBL/GenBank/DDBJ databases">
        <authorList>
            <person name="Lee Y."/>
            <person name="Kakembo D."/>
        </authorList>
    </citation>
    <scope>NUCLEOTIDE SEQUENCE [LARGE SCALE GENOMIC DNA]</scope>
    <source>
        <strain evidence="3 4">JBCS1880</strain>
    </source>
</reference>
<evidence type="ECO:0000313" key="4">
    <source>
        <dbReference type="Proteomes" id="UP000258127"/>
    </source>
</evidence>
<dbReference type="SUPFAM" id="SSF56059">
    <property type="entry name" value="Glutathione synthetase ATP-binding domain-like"/>
    <property type="match status" value="1"/>
</dbReference>
<name>A0AAI8PDS9_9PSED</name>
<dbReference type="GO" id="GO:0005524">
    <property type="term" value="F:ATP binding"/>
    <property type="evidence" value="ECO:0007669"/>
    <property type="project" value="UniProtKB-UniRule"/>
</dbReference>
<dbReference type="KEGG" id="ppv:NJ69_11020"/>
<dbReference type="Proteomes" id="UP000258127">
    <property type="component" value="Chromosome"/>
</dbReference>
<evidence type="ECO:0000259" key="2">
    <source>
        <dbReference type="PROSITE" id="PS50975"/>
    </source>
</evidence>
<dbReference type="InterPro" id="IPR011761">
    <property type="entry name" value="ATP-grasp"/>
</dbReference>
<keyword evidence="1" id="KW-0547">Nucleotide-binding</keyword>
<organism evidence="3 4">
    <name type="scientific">Pseudomonas parafulva</name>
    <dbReference type="NCBI Taxonomy" id="157782"/>
    <lineage>
        <taxon>Bacteria</taxon>
        <taxon>Pseudomonadati</taxon>
        <taxon>Pseudomonadota</taxon>
        <taxon>Gammaproteobacteria</taxon>
        <taxon>Pseudomonadales</taxon>
        <taxon>Pseudomonadaceae</taxon>
        <taxon>Pseudomonas</taxon>
    </lineage>
</organism>
<dbReference type="PROSITE" id="PS50975">
    <property type="entry name" value="ATP_GRASP"/>
    <property type="match status" value="1"/>
</dbReference>
<dbReference type="Gene3D" id="3.40.50.20">
    <property type="match status" value="1"/>
</dbReference>
<dbReference type="RefSeq" id="WP_039583236.1">
    <property type="nucleotide sequence ID" value="NZ_CP009747.1"/>
</dbReference>
<sequence length="422" mass="47407">MPLNVLVFPCGSENAAEIHQALIHSVHVRLHGASSVDDHGRQLYERYQGDLPRIDAPEFDDAFVALLRHWQIDLVFATHDTVQAYLSQSRERFNVGLINDDARTCAIARRKSLTYAEFADQPWVPHVYANAAQVVHWPAVVKPDLGQGGQGFALVADPQAALATMAATTLPLLIEYLPGEEATVDCFTDFEHALRWVGPRTRERVRAGISMRSTFPAADPQITQIAEVINQRLRLRGPWFFQLKRDHSGQWKLLEISCRVAGSMVAQRARGVNLPLMAVHDYMGRKVRVLPQYAVDLVERRILTLAQITQPFDTIYIDFDETVIRDGLAIASTLHFLYRMLARGKRLVLLTRHAGDPLIALRKARIAAELFDDIIHITDGRAKSSFIVGKAIFIDNHFPERVDVATHCGIPVFDVDALEFIS</sequence>
<dbReference type="EMBL" id="CP031641">
    <property type="protein sequence ID" value="AXO90885.1"/>
    <property type="molecule type" value="Genomic_DNA"/>
</dbReference>
<dbReference type="AlphaFoldDB" id="A0AAI8PDS9"/>
<evidence type="ECO:0000256" key="1">
    <source>
        <dbReference type="PROSITE-ProRule" id="PRU00409"/>
    </source>
</evidence>
<protein>
    <submittedName>
        <fullName evidence="3">Carbamoyl-phosphate synthase large subunit</fullName>
    </submittedName>
</protein>